<feature type="region of interest" description="Disordered" evidence="3">
    <location>
        <begin position="26"/>
        <end position="75"/>
    </location>
</feature>
<keyword evidence="2" id="KW-0378">Hydrolase</keyword>
<dbReference type="GO" id="GO:0003723">
    <property type="term" value="F:RNA binding"/>
    <property type="evidence" value="ECO:0007669"/>
    <property type="project" value="InterPro"/>
</dbReference>
<dbReference type="RefSeq" id="WP_103309255.1">
    <property type="nucleotide sequence ID" value="NZ_PPPD01000001.1"/>
</dbReference>
<dbReference type="GO" id="GO:0004521">
    <property type="term" value="F:RNA endonuclease activity"/>
    <property type="evidence" value="ECO:0007669"/>
    <property type="project" value="InterPro"/>
</dbReference>
<keyword evidence="6" id="KW-1185">Reference proteome</keyword>
<evidence type="ECO:0000313" key="6">
    <source>
        <dbReference type="Proteomes" id="UP000236379"/>
    </source>
</evidence>
<dbReference type="EMBL" id="PPPD01000001">
    <property type="protein sequence ID" value="PNY80083.1"/>
    <property type="molecule type" value="Genomic_DNA"/>
</dbReference>
<dbReference type="OrthoDB" id="9803442at2"/>
<proteinExistence type="predicted"/>
<dbReference type="AlphaFoldDB" id="A0A2K3UU72"/>
<dbReference type="Pfam" id="PF00545">
    <property type="entry name" value="Ribonuclease"/>
    <property type="match status" value="1"/>
</dbReference>
<evidence type="ECO:0000313" key="5">
    <source>
        <dbReference type="EMBL" id="PNY80083.1"/>
    </source>
</evidence>
<name>A0A2K3UU72_9DEIO</name>
<dbReference type="InterPro" id="IPR000026">
    <property type="entry name" value="N1-like"/>
</dbReference>
<keyword evidence="1" id="KW-0540">Nuclease</keyword>
<feature type="chain" id="PRO_5014446795" evidence="4">
    <location>
        <begin position="22"/>
        <end position="161"/>
    </location>
</feature>
<feature type="compositionally biased region" description="Low complexity" evidence="3">
    <location>
        <begin position="26"/>
        <end position="59"/>
    </location>
</feature>
<sequence>MAVTLRLAFLPALALATGLLAACDVPAKPQSSQPQSSQPVAVQSQRASTAGASSQSPSSRDPDSGLRWMSASDLPREGRATLQAIARGGPFRYAKDGVTFGNRERVLPRQQRGYYREYTVPTPGEGDRGARRIVCGGQRATSTAECYYTSDHYATFRRLRP</sequence>
<evidence type="ECO:0000256" key="4">
    <source>
        <dbReference type="SAM" id="SignalP"/>
    </source>
</evidence>
<organism evidence="5 6">
    <name type="scientific">Deinococcus koreensis</name>
    <dbReference type="NCBI Taxonomy" id="2054903"/>
    <lineage>
        <taxon>Bacteria</taxon>
        <taxon>Thermotogati</taxon>
        <taxon>Deinococcota</taxon>
        <taxon>Deinococci</taxon>
        <taxon>Deinococcales</taxon>
        <taxon>Deinococcaceae</taxon>
        <taxon>Deinococcus</taxon>
    </lineage>
</organism>
<feature type="signal peptide" evidence="4">
    <location>
        <begin position="1"/>
        <end position="21"/>
    </location>
</feature>
<dbReference type="SUPFAM" id="SSF53933">
    <property type="entry name" value="Microbial ribonucleases"/>
    <property type="match status" value="1"/>
</dbReference>
<evidence type="ECO:0000256" key="1">
    <source>
        <dbReference type="ARBA" id="ARBA00022722"/>
    </source>
</evidence>
<comment type="caution">
    <text evidence="5">The sequence shown here is derived from an EMBL/GenBank/DDBJ whole genome shotgun (WGS) entry which is preliminary data.</text>
</comment>
<evidence type="ECO:0000256" key="2">
    <source>
        <dbReference type="ARBA" id="ARBA00022801"/>
    </source>
</evidence>
<dbReference type="Proteomes" id="UP000236379">
    <property type="component" value="Unassembled WGS sequence"/>
</dbReference>
<reference evidence="5 6" key="1">
    <citation type="submission" date="2018-01" db="EMBL/GenBank/DDBJ databases">
        <title>Deinococcus koreensis sp. nov., a radiation-resistant bacterium isolated from river water.</title>
        <authorList>
            <person name="Choi A."/>
        </authorList>
    </citation>
    <scope>NUCLEOTIDE SEQUENCE [LARGE SCALE GENOMIC DNA]</scope>
    <source>
        <strain evidence="5 6">SJW1-2</strain>
    </source>
</reference>
<dbReference type="PROSITE" id="PS51257">
    <property type="entry name" value="PROKAR_LIPOPROTEIN"/>
    <property type="match status" value="1"/>
</dbReference>
<dbReference type="Gene3D" id="3.10.450.30">
    <property type="entry name" value="Microbial ribonucleases"/>
    <property type="match status" value="1"/>
</dbReference>
<accession>A0A2K3UU72</accession>
<dbReference type="GO" id="GO:0016787">
    <property type="term" value="F:hydrolase activity"/>
    <property type="evidence" value="ECO:0007669"/>
    <property type="project" value="UniProtKB-KW"/>
</dbReference>
<dbReference type="InterPro" id="IPR016191">
    <property type="entry name" value="Ribonuclease/ribotoxin"/>
</dbReference>
<evidence type="ECO:0000256" key="3">
    <source>
        <dbReference type="SAM" id="MobiDB-lite"/>
    </source>
</evidence>
<keyword evidence="4" id="KW-0732">Signal</keyword>
<gene>
    <name evidence="5" type="ORF">CVO96_00790</name>
</gene>
<protein>
    <submittedName>
        <fullName evidence="5">Ribonuclease</fullName>
    </submittedName>
</protein>